<feature type="binding site" evidence="8">
    <location>
        <position position="147"/>
    </location>
    <ligand>
        <name>Zn(2+)</name>
        <dbReference type="ChEBI" id="CHEBI:29105"/>
        <note>structural</note>
    </ligand>
</feature>
<keyword evidence="7 8" id="KW-0067">ATP-binding</keyword>
<feature type="binding site" evidence="8">
    <location>
        <position position="36"/>
    </location>
    <ligand>
        <name>AMP</name>
        <dbReference type="ChEBI" id="CHEBI:456215"/>
    </ligand>
</feature>
<keyword evidence="3 8" id="KW-0545">Nucleotide biosynthesis</keyword>
<evidence type="ECO:0000313" key="12">
    <source>
        <dbReference type="EMBL" id="BED91613.1"/>
    </source>
</evidence>
<feature type="binding site" evidence="8">
    <location>
        <begin position="132"/>
        <end position="133"/>
    </location>
    <ligand>
        <name>ATP</name>
        <dbReference type="ChEBI" id="CHEBI:30616"/>
    </ligand>
</feature>
<feature type="binding site" evidence="8">
    <location>
        <position position="157"/>
    </location>
    <ligand>
        <name>AMP</name>
        <dbReference type="ChEBI" id="CHEBI:456215"/>
    </ligand>
</feature>
<dbReference type="InterPro" id="IPR006259">
    <property type="entry name" value="Adenyl_kin_sub"/>
</dbReference>
<dbReference type="Pfam" id="PF00406">
    <property type="entry name" value="ADK"/>
    <property type="match status" value="1"/>
</dbReference>
<dbReference type="EMBL" id="AP027924">
    <property type="protein sequence ID" value="BED91613.1"/>
    <property type="molecule type" value="Genomic_DNA"/>
</dbReference>
<evidence type="ECO:0000256" key="1">
    <source>
        <dbReference type="ARBA" id="ARBA00022679"/>
    </source>
</evidence>
<comment type="subunit">
    <text evidence="8 10">Monomer.</text>
</comment>
<feature type="region of interest" description="NMP" evidence="8">
    <location>
        <begin position="30"/>
        <end position="59"/>
    </location>
</feature>
<keyword evidence="8" id="KW-0963">Cytoplasm</keyword>
<evidence type="ECO:0000256" key="2">
    <source>
        <dbReference type="ARBA" id="ARBA00022723"/>
    </source>
</evidence>
<dbReference type="InterPro" id="IPR027417">
    <property type="entry name" value="P-loop_NTPase"/>
</dbReference>
<evidence type="ECO:0000256" key="5">
    <source>
        <dbReference type="ARBA" id="ARBA00022777"/>
    </source>
</evidence>
<feature type="binding site" evidence="8">
    <location>
        <position position="197"/>
    </location>
    <ligand>
        <name>ATP</name>
        <dbReference type="ChEBI" id="CHEBI:30616"/>
    </ligand>
</feature>
<dbReference type="InterPro" id="IPR000850">
    <property type="entry name" value="Adenylat/UMP-CMP_kin"/>
</dbReference>
<protein>
    <recommendedName>
        <fullName evidence="8 10">Adenylate kinase</fullName>
        <shortName evidence="8">AK</shortName>
        <ecNumber evidence="8 10">2.7.4.3</ecNumber>
    </recommendedName>
    <alternativeName>
        <fullName evidence="8">ATP-AMP transphosphorylase</fullName>
    </alternativeName>
    <alternativeName>
        <fullName evidence="8">ATP:AMP phosphotransferase</fullName>
    </alternativeName>
    <alternativeName>
        <fullName evidence="8">Adenylate monophosphate kinase</fullName>
    </alternativeName>
</protein>
<keyword evidence="1 8" id="KW-0808">Transferase</keyword>
<feature type="binding site" evidence="8">
    <location>
        <position position="129"/>
    </location>
    <ligand>
        <name>Zn(2+)</name>
        <dbReference type="ChEBI" id="CHEBI:29105"/>
        <note>structural</note>
    </ligand>
</feature>
<dbReference type="FunFam" id="3.40.50.300:FF:000106">
    <property type="entry name" value="Adenylate kinase mitochondrial"/>
    <property type="match status" value="1"/>
</dbReference>
<comment type="caution">
    <text evidence="8">Lacks conserved residue(s) required for the propagation of feature annotation.</text>
</comment>
<dbReference type="GO" id="GO:0005524">
    <property type="term" value="F:ATP binding"/>
    <property type="evidence" value="ECO:0007669"/>
    <property type="project" value="UniProtKB-UniRule"/>
</dbReference>
<dbReference type="KEGG" id="ips:CfP315_0116"/>
<dbReference type="InterPro" id="IPR007862">
    <property type="entry name" value="Adenylate_kinase_lid-dom"/>
</dbReference>
<dbReference type="GO" id="GO:0008270">
    <property type="term" value="F:zinc ion binding"/>
    <property type="evidence" value="ECO:0007669"/>
    <property type="project" value="UniProtKB-UniRule"/>
</dbReference>
<keyword evidence="2 8" id="KW-0479">Metal-binding</keyword>
<dbReference type="PANTHER" id="PTHR23359">
    <property type="entry name" value="NUCLEOTIDE KINASE"/>
    <property type="match status" value="1"/>
</dbReference>
<name>A0AA48I7Q0_9FIRM</name>
<gene>
    <name evidence="8" type="primary">adk</name>
    <name evidence="12" type="ORF">CfP315_0116</name>
</gene>
<keyword evidence="6 8" id="KW-0862">Zinc</keyword>
<dbReference type="AlphaFoldDB" id="A0AA48I7Q0"/>
<feature type="binding site" evidence="8">
    <location>
        <begin position="85"/>
        <end position="88"/>
    </location>
    <ligand>
        <name>AMP</name>
        <dbReference type="ChEBI" id="CHEBI:456215"/>
    </ligand>
</feature>
<comment type="catalytic activity">
    <reaction evidence="8 10">
        <text>AMP + ATP = 2 ADP</text>
        <dbReference type="Rhea" id="RHEA:12973"/>
        <dbReference type="ChEBI" id="CHEBI:30616"/>
        <dbReference type="ChEBI" id="CHEBI:456215"/>
        <dbReference type="ChEBI" id="CHEBI:456216"/>
        <dbReference type="EC" id="2.7.4.3"/>
    </reaction>
</comment>
<feature type="binding site" evidence="8">
    <location>
        <position position="169"/>
    </location>
    <ligand>
        <name>AMP</name>
        <dbReference type="ChEBI" id="CHEBI:456215"/>
    </ligand>
</feature>
<keyword evidence="4 8" id="KW-0547">Nucleotide-binding</keyword>
<dbReference type="PROSITE" id="PS00113">
    <property type="entry name" value="ADENYLATE_KINASE"/>
    <property type="match status" value="1"/>
</dbReference>
<dbReference type="GO" id="GO:0004017">
    <property type="term" value="F:AMP kinase activity"/>
    <property type="evidence" value="ECO:0007669"/>
    <property type="project" value="UniProtKB-UniRule"/>
</dbReference>
<dbReference type="PRINTS" id="PR00094">
    <property type="entry name" value="ADENYLTKNASE"/>
</dbReference>
<dbReference type="Proteomes" id="UP001337580">
    <property type="component" value="Chromosome"/>
</dbReference>
<dbReference type="CDD" id="cd01428">
    <property type="entry name" value="ADK"/>
    <property type="match status" value="1"/>
</dbReference>
<evidence type="ECO:0000256" key="8">
    <source>
        <dbReference type="HAMAP-Rule" id="MF_00235"/>
    </source>
</evidence>
<feature type="domain" description="Adenylate kinase active site lid" evidence="11">
    <location>
        <begin position="123"/>
        <end position="159"/>
    </location>
</feature>
<feature type="binding site" evidence="8">
    <location>
        <begin position="10"/>
        <end position="15"/>
    </location>
    <ligand>
        <name>ATP</name>
        <dbReference type="ChEBI" id="CHEBI:30616"/>
    </ligand>
</feature>
<evidence type="ECO:0000256" key="6">
    <source>
        <dbReference type="ARBA" id="ARBA00022833"/>
    </source>
</evidence>
<evidence type="ECO:0000256" key="10">
    <source>
        <dbReference type="RuleBase" id="RU003331"/>
    </source>
</evidence>
<dbReference type="GO" id="GO:0044209">
    <property type="term" value="P:AMP salvage"/>
    <property type="evidence" value="ECO:0007669"/>
    <property type="project" value="UniProtKB-UniRule"/>
</dbReference>
<feature type="binding site" evidence="8">
    <location>
        <begin position="57"/>
        <end position="59"/>
    </location>
    <ligand>
        <name>AMP</name>
        <dbReference type="ChEBI" id="CHEBI:456215"/>
    </ligand>
</feature>
<dbReference type="Pfam" id="PF05191">
    <property type="entry name" value="ADK_lid"/>
    <property type="match status" value="1"/>
</dbReference>
<proteinExistence type="inferred from homology"/>
<comment type="subcellular location">
    <subcellularLocation>
        <location evidence="8 10">Cytoplasm</location>
    </subcellularLocation>
</comment>
<evidence type="ECO:0000256" key="4">
    <source>
        <dbReference type="ARBA" id="ARBA00022741"/>
    </source>
</evidence>
<feature type="binding site" evidence="8">
    <location>
        <position position="92"/>
    </location>
    <ligand>
        <name>AMP</name>
        <dbReference type="ChEBI" id="CHEBI:456215"/>
    </ligand>
</feature>
<dbReference type="HAMAP" id="MF_00235">
    <property type="entry name" value="Adenylate_kinase_Adk"/>
    <property type="match status" value="1"/>
</dbReference>
<dbReference type="SUPFAM" id="SSF52540">
    <property type="entry name" value="P-loop containing nucleoside triphosphate hydrolases"/>
    <property type="match status" value="1"/>
</dbReference>
<sequence>MIIIFLGPPGAGKGTHAAILRAKLSIPLVCAGDIIRETIRNKLKFADELKKFTEKGLLVPDELVINIIKNRILSDDCKNGFILDGFPRTLVQALALEEIKIKADFVINVETSDEVICSRILGRRVCSSCGAVYNVFTEMKPRVEDICDVCGKDLIKRKDDVSSDVVMKRLQVYQEETSPLVDYYKNMGKILTVDGAEPLNEISEKILKVINGDK</sequence>
<feature type="binding site" evidence="8">
    <location>
        <position position="123"/>
    </location>
    <ligand>
        <name>ATP</name>
        <dbReference type="ChEBI" id="CHEBI:30616"/>
    </ligand>
</feature>
<accession>A0AA48I7Q0</accession>
<evidence type="ECO:0000256" key="7">
    <source>
        <dbReference type="ARBA" id="ARBA00022840"/>
    </source>
</evidence>
<comment type="domain">
    <text evidence="8">Consists of three domains, a large central CORE domain and two small peripheral domains, NMPbind and LID, which undergo movements during catalysis. The LID domain closes over the site of phosphoryl transfer upon ATP binding. Assembling and dissambling the active center during each catalytic cycle provides an effective means to prevent ATP hydrolysis. Some bacteria have evolved a zinc-coordinating structure that stabilizes the LID domain.</text>
</comment>
<reference evidence="12" key="1">
    <citation type="journal article" date="2023" name="ISME J.">
        <title>Emergence of putative energy parasites within Clostridia revealed by genome analysis of a novel endosymbiotic clade.</title>
        <authorList>
            <person name="Takahashi K."/>
            <person name="Kuwahara H."/>
            <person name="Horikawa Y."/>
            <person name="Izawa K."/>
            <person name="Kato D."/>
            <person name="Inagaki T."/>
            <person name="Yuki M."/>
            <person name="Ohkuma M."/>
            <person name="Hongoh Y."/>
        </authorList>
    </citation>
    <scope>NUCLEOTIDE SEQUENCE</scope>
    <source>
        <strain evidence="12">CfP3-15</strain>
    </source>
</reference>
<dbReference type="GO" id="GO:0005737">
    <property type="term" value="C:cytoplasm"/>
    <property type="evidence" value="ECO:0007669"/>
    <property type="project" value="UniProtKB-SubCell"/>
</dbReference>
<feature type="binding site" evidence="8">
    <location>
        <position position="126"/>
    </location>
    <ligand>
        <name>Zn(2+)</name>
        <dbReference type="ChEBI" id="CHEBI:29105"/>
        <note>structural</note>
    </ligand>
</feature>
<evidence type="ECO:0000256" key="3">
    <source>
        <dbReference type="ARBA" id="ARBA00022727"/>
    </source>
</evidence>
<comment type="similarity">
    <text evidence="8 9">Belongs to the adenylate kinase family.</text>
</comment>
<evidence type="ECO:0000259" key="11">
    <source>
        <dbReference type="Pfam" id="PF05191"/>
    </source>
</evidence>
<dbReference type="InterPro" id="IPR033690">
    <property type="entry name" value="Adenylat_kinase_CS"/>
</dbReference>
<organism evidence="12">
    <name type="scientific">Candidatus Improbicoccus pseudotrichonymphae</name>
    <dbReference type="NCBI Taxonomy" id="3033792"/>
    <lineage>
        <taxon>Bacteria</taxon>
        <taxon>Bacillati</taxon>
        <taxon>Bacillota</taxon>
        <taxon>Clostridia</taxon>
        <taxon>Candidatus Improbicoccus</taxon>
    </lineage>
</organism>
<dbReference type="EC" id="2.7.4.3" evidence="8 10"/>
<dbReference type="NCBIfam" id="TIGR01351">
    <property type="entry name" value="adk"/>
    <property type="match status" value="1"/>
</dbReference>
<dbReference type="Gene3D" id="3.40.50.300">
    <property type="entry name" value="P-loop containing nucleotide triphosphate hydrolases"/>
    <property type="match status" value="1"/>
</dbReference>
<keyword evidence="5 8" id="KW-0418">Kinase</keyword>
<comment type="pathway">
    <text evidence="8">Purine metabolism; AMP biosynthesis via salvage pathway; AMP from ADP: step 1/1.</text>
</comment>
<comment type="function">
    <text evidence="8">Catalyzes the reversible transfer of the terminal phosphate group between ATP and AMP. Plays an important role in cellular energy homeostasis and in adenine nucleotide metabolism.</text>
</comment>
<evidence type="ECO:0000256" key="9">
    <source>
        <dbReference type="RuleBase" id="RU003330"/>
    </source>
</evidence>
<feature type="binding site" evidence="8">
    <location>
        <position position="150"/>
    </location>
    <ligand>
        <name>Zn(2+)</name>
        <dbReference type="ChEBI" id="CHEBI:29105"/>
        <note>structural</note>
    </ligand>
</feature>